<dbReference type="GO" id="GO:0043565">
    <property type="term" value="F:sequence-specific DNA binding"/>
    <property type="evidence" value="ECO:0007669"/>
    <property type="project" value="InterPro"/>
</dbReference>
<feature type="transmembrane region" description="Helical" evidence="4">
    <location>
        <begin position="44"/>
        <end position="63"/>
    </location>
</feature>
<dbReference type="GO" id="GO:0003700">
    <property type="term" value="F:DNA-binding transcription factor activity"/>
    <property type="evidence" value="ECO:0007669"/>
    <property type="project" value="InterPro"/>
</dbReference>
<dbReference type="EMBL" id="CP033923">
    <property type="protein sequence ID" value="AZA92504.1"/>
    <property type="molecule type" value="Genomic_DNA"/>
</dbReference>
<keyword evidence="4" id="KW-0472">Membrane</keyword>
<protein>
    <submittedName>
        <fullName evidence="6">AraC family transcriptional regulator</fullName>
    </submittedName>
</protein>
<accession>A0AAD0YP51</accession>
<evidence type="ECO:0000259" key="5">
    <source>
        <dbReference type="PROSITE" id="PS01124"/>
    </source>
</evidence>
<keyword evidence="4" id="KW-1133">Transmembrane helix</keyword>
<feature type="transmembrane region" description="Helical" evidence="4">
    <location>
        <begin position="70"/>
        <end position="87"/>
    </location>
</feature>
<gene>
    <name evidence="6" type="ORF">EG343_18800</name>
</gene>
<evidence type="ECO:0000256" key="3">
    <source>
        <dbReference type="ARBA" id="ARBA00023163"/>
    </source>
</evidence>
<feature type="transmembrane region" description="Helical" evidence="4">
    <location>
        <begin position="20"/>
        <end position="38"/>
    </location>
</feature>
<feature type="domain" description="HTH araC/xylS-type" evidence="5">
    <location>
        <begin position="210"/>
        <end position="318"/>
    </location>
</feature>
<dbReference type="Proteomes" id="UP000278288">
    <property type="component" value="Chromosome"/>
</dbReference>
<dbReference type="AlphaFoldDB" id="A0AAD0YP51"/>
<dbReference type="InterPro" id="IPR018060">
    <property type="entry name" value="HTH_AraC"/>
</dbReference>
<keyword evidence="1" id="KW-0805">Transcription regulation</keyword>
<dbReference type="SUPFAM" id="SSF46689">
    <property type="entry name" value="Homeodomain-like"/>
    <property type="match status" value="1"/>
</dbReference>
<keyword evidence="4" id="KW-0812">Transmembrane</keyword>
<keyword evidence="3" id="KW-0804">Transcription</keyword>
<evidence type="ECO:0000256" key="1">
    <source>
        <dbReference type="ARBA" id="ARBA00023015"/>
    </source>
</evidence>
<dbReference type="RefSeq" id="WP_123859207.1">
    <property type="nucleotide sequence ID" value="NZ_CP033923.1"/>
</dbReference>
<dbReference type="PANTHER" id="PTHR43280:SF29">
    <property type="entry name" value="ARAC-FAMILY TRANSCRIPTIONAL REGULATOR"/>
    <property type="match status" value="1"/>
</dbReference>
<keyword evidence="7" id="KW-1185">Reference proteome</keyword>
<keyword evidence="2" id="KW-0238">DNA-binding</keyword>
<feature type="transmembrane region" description="Helical" evidence="4">
    <location>
        <begin position="120"/>
        <end position="139"/>
    </location>
</feature>
<evidence type="ECO:0000313" key="6">
    <source>
        <dbReference type="EMBL" id="AZA92504.1"/>
    </source>
</evidence>
<evidence type="ECO:0000256" key="4">
    <source>
        <dbReference type="SAM" id="Phobius"/>
    </source>
</evidence>
<organism evidence="6 7">
    <name type="scientific">Chryseobacterium nakagawai</name>
    <dbReference type="NCBI Taxonomy" id="1241982"/>
    <lineage>
        <taxon>Bacteria</taxon>
        <taxon>Pseudomonadati</taxon>
        <taxon>Bacteroidota</taxon>
        <taxon>Flavobacteriia</taxon>
        <taxon>Flavobacteriales</taxon>
        <taxon>Weeksellaceae</taxon>
        <taxon>Chryseobacterium group</taxon>
        <taxon>Chryseobacterium</taxon>
    </lineage>
</organism>
<sequence>MDVEIDSRVDSLKRELIKKYVYFMFVFQIVFFLLFYAFDQNRNSMLMFLPIIEFAFIFYTHLLIRKDYNINQVVTIYLAIAPILLMYSIINFWAYGLILIIWLTPIPFGASIFFTRKKTILFTCYTIFLIVCTFIISYTTQYKTVIYNKNVIRVSDLLNILFNGIIFYLLFYYQNRIKQVTAAENKEILNEGFSEKNAALTFELSDTKLKDIFSQIENLITTKEPYKDSDFTIAQLSTELKINSKYLAGSLKAAGYTNFNHYLNFYRIEYAKKMIVDSDLSKLTLLYIYTEAGFSNQSTFNRVFKGFEGITPTEYIKNLS</sequence>
<dbReference type="KEGG" id="cnk:EG343_18800"/>
<reference evidence="6 7" key="1">
    <citation type="submission" date="2018-11" db="EMBL/GenBank/DDBJ databases">
        <title>Proposal to divide the Flavobacteriaceae and reorganize its genera based on Amino Acid Identity values calculated from whole genome sequences.</title>
        <authorList>
            <person name="Nicholson A.C."/>
            <person name="Gulvik C.A."/>
            <person name="Whitney A.M."/>
            <person name="Humrighouse B.W."/>
            <person name="Bell M."/>
            <person name="Holmes B."/>
            <person name="Steigerwalt A.G."/>
            <person name="Villarma A."/>
            <person name="Sheth M."/>
            <person name="Batra D."/>
            <person name="Pryor J."/>
            <person name="Bernardet J.-F."/>
            <person name="Hugo C."/>
            <person name="Kampfer P."/>
            <person name="Newman J."/>
            <person name="McQuiston J.R."/>
        </authorList>
    </citation>
    <scope>NUCLEOTIDE SEQUENCE [LARGE SCALE GENOMIC DNA]</scope>
    <source>
        <strain evidence="6 7">G0041</strain>
    </source>
</reference>
<feature type="transmembrane region" description="Helical" evidence="4">
    <location>
        <begin position="151"/>
        <end position="171"/>
    </location>
</feature>
<evidence type="ECO:0000313" key="7">
    <source>
        <dbReference type="Proteomes" id="UP000278288"/>
    </source>
</evidence>
<evidence type="ECO:0000256" key="2">
    <source>
        <dbReference type="ARBA" id="ARBA00023125"/>
    </source>
</evidence>
<dbReference type="Gene3D" id="1.10.10.60">
    <property type="entry name" value="Homeodomain-like"/>
    <property type="match status" value="1"/>
</dbReference>
<dbReference type="PANTHER" id="PTHR43280">
    <property type="entry name" value="ARAC-FAMILY TRANSCRIPTIONAL REGULATOR"/>
    <property type="match status" value="1"/>
</dbReference>
<dbReference type="InterPro" id="IPR009057">
    <property type="entry name" value="Homeodomain-like_sf"/>
</dbReference>
<dbReference type="Pfam" id="PF12833">
    <property type="entry name" value="HTH_18"/>
    <property type="match status" value="1"/>
</dbReference>
<proteinExistence type="predicted"/>
<feature type="transmembrane region" description="Helical" evidence="4">
    <location>
        <begin position="93"/>
        <end position="113"/>
    </location>
</feature>
<name>A0AAD0YP51_CHRNA</name>
<dbReference type="SMART" id="SM00342">
    <property type="entry name" value="HTH_ARAC"/>
    <property type="match status" value="1"/>
</dbReference>
<dbReference type="PROSITE" id="PS01124">
    <property type="entry name" value="HTH_ARAC_FAMILY_2"/>
    <property type="match status" value="1"/>
</dbReference>